<dbReference type="EMBL" id="HACA01022548">
    <property type="protein sequence ID" value="CDW39909.1"/>
    <property type="molecule type" value="Transcribed_RNA"/>
</dbReference>
<reference evidence="1" key="1">
    <citation type="submission" date="2014-05" db="EMBL/GenBank/DDBJ databases">
        <authorList>
            <person name="Chronopoulou M."/>
        </authorList>
    </citation>
    <scope>NUCLEOTIDE SEQUENCE</scope>
    <source>
        <tissue evidence="1">Whole organism</tissue>
    </source>
</reference>
<organism evidence="1">
    <name type="scientific">Lepeophtheirus salmonis</name>
    <name type="common">Salmon louse</name>
    <name type="synonym">Caligus salmonis</name>
    <dbReference type="NCBI Taxonomy" id="72036"/>
    <lineage>
        <taxon>Eukaryota</taxon>
        <taxon>Metazoa</taxon>
        <taxon>Ecdysozoa</taxon>
        <taxon>Arthropoda</taxon>
        <taxon>Crustacea</taxon>
        <taxon>Multicrustacea</taxon>
        <taxon>Hexanauplia</taxon>
        <taxon>Copepoda</taxon>
        <taxon>Siphonostomatoida</taxon>
        <taxon>Caligidae</taxon>
        <taxon>Lepeophtheirus</taxon>
    </lineage>
</organism>
<sequence>MFLRLKRYNTDSSTLFRAGPEMTKYVKNIRSTSASSITYHTMGFLSS</sequence>
<proteinExistence type="predicted"/>
<dbReference type="AlphaFoldDB" id="A0A0K2UNS4"/>
<name>A0A0K2UNS4_LEPSM</name>
<evidence type="ECO:0000313" key="1">
    <source>
        <dbReference type="EMBL" id="CDW39909.1"/>
    </source>
</evidence>
<accession>A0A0K2UNS4</accession>
<protein>
    <submittedName>
        <fullName evidence="1">Uncharacterized protein</fullName>
    </submittedName>
</protein>